<reference evidence="2" key="1">
    <citation type="submission" date="2016-06" db="EMBL/GenBank/DDBJ databases">
        <title>Parallel loss of symbiosis genes in relatives of nitrogen-fixing non-legume Parasponia.</title>
        <authorList>
            <person name="Van Velzen R."/>
            <person name="Holmer R."/>
            <person name="Bu F."/>
            <person name="Rutten L."/>
            <person name="Van Zeijl A."/>
            <person name="Liu W."/>
            <person name="Santuari L."/>
            <person name="Cao Q."/>
            <person name="Sharma T."/>
            <person name="Shen D."/>
            <person name="Roswanjaya Y."/>
            <person name="Wardhani T."/>
            <person name="Kalhor M.S."/>
            <person name="Jansen J."/>
            <person name="Van den Hoogen J."/>
            <person name="Gungor B."/>
            <person name="Hartog M."/>
            <person name="Hontelez J."/>
            <person name="Verver J."/>
            <person name="Yang W.-C."/>
            <person name="Schijlen E."/>
            <person name="Repin R."/>
            <person name="Schilthuizen M."/>
            <person name="Schranz E."/>
            <person name="Heidstra R."/>
            <person name="Miyata K."/>
            <person name="Fedorova E."/>
            <person name="Kohlen W."/>
            <person name="Bisseling T."/>
            <person name="Smit S."/>
            <person name="Geurts R."/>
        </authorList>
    </citation>
    <scope>NUCLEOTIDE SEQUENCE [LARGE SCALE GENOMIC DNA]</scope>
    <source>
        <strain evidence="2">cv. WU1-14</strain>
    </source>
</reference>
<keyword evidence="2" id="KW-1185">Reference proteome</keyword>
<protein>
    <submittedName>
        <fullName evidence="1">Uncharacterized protein</fullName>
    </submittedName>
</protein>
<sequence length="122" mass="14225">MNPNPEDHELNQMQIYNEGRNQITPSRKIRLIICEYMYRLDKERVCVSKKNLEESHGIRAKEVFDLRVLRENLTAPGSVGFVCIGPEEVRRHYSLFFVLPLFPYPHFSPSLSLFLSPFPSSV</sequence>
<name>A0A2P5AJR2_PARAD</name>
<comment type="caution">
    <text evidence="1">The sequence shown here is derived from an EMBL/GenBank/DDBJ whole genome shotgun (WGS) entry which is preliminary data.</text>
</comment>
<dbReference type="AlphaFoldDB" id="A0A2P5AJR2"/>
<dbReference type="Proteomes" id="UP000237105">
    <property type="component" value="Unassembled WGS sequence"/>
</dbReference>
<evidence type="ECO:0000313" key="1">
    <source>
        <dbReference type="EMBL" id="PON36783.1"/>
    </source>
</evidence>
<organism evidence="1 2">
    <name type="scientific">Parasponia andersonii</name>
    <name type="common">Sponia andersonii</name>
    <dbReference type="NCBI Taxonomy" id="3476"/>
    <lineage>
        <taxon>Eukaryota</taxon>
        <taxon>Viridiplantae</taxon>
        <taxon>Streptophyta</taxon>
        <taxon>Embryophyta</taxon>
        <taxon>Tracheophyta</taxon>
        <taxon>Spermatophyta</taxon>
        <taxon>Magnoliopsida</taxon>
        <taxon>eudicotyledons</taxon>
        <taxon>Gunneridae</taxon>
        <taxon>Pentapetalae</taxon>
        <taxon>rosids</taxon>
        <taxon>fabids</taxon>
        <taxon>Rosales</taxon>
        <taxon>Cannabaceae</taxon>
        <taxon>Parasponia</taxon>
    </lineage>
</organism>
<accession>A0A2P5AJR2</accession>
<evidence type="ECO:0000313" key="2">
    <source>
        <dbReference type="Proteomes" id="UP000237105"/>
    </source>
</evidence>
<gene>
    <name evidence="1" type="ORF">PanWU01x14_325440</name>
</gene>
<proteinExistence type="predicted"/>
<dbReference type="EMBL" id="JXTB01000553">
    <property type="protein sequence ID" value="PON36783.1"/>
    <property type="molecule type" value="Genomic_DNA"/>
</dbReference>